<dbReference type="RefSeq" id="XP_008881502.1">
    <property type="nucleotide sequence ID" value="XM_008883280.1"/>
</dbReference>
<protein>
    <recommendedName>
        <fullName evidence="3">DDE Tnp4 domain-containing protein</fullName>
    </recommendedName>
</protein>
<name>A0A024T8F9_9STRA</name>
<evidence type="ECO:0000313" key="4">
    <source>
        <dbReference type="EMBL" id="ETV89866.1"/>
    </source>
</evidence>
<dbReference type="GO" id="GO:0046872">
    <property type="term" value="F:metal ion binding"/>
    <property type="evidence" value="ECO:0007669"/>
    <property type="project" value="UniProtKB-KW"/>
</dbReference>
<comment type="cofactor">
    <cofactor evidence="1">
        <name>a divalent metal cation</name>
        <dbReference type="ChEBI" id="CHEBI:60240"/>
    </cofactor>
</comment>
<dbReference type="EMBL" id="KI914261">
    <property type="protein sequence ID" value="ETV89866.1"/>
    <property type="molecule type" value="Genomic_DNA"/>
</dbReference>
<dbReference type="OrthoDB" id="164601at2759"/>
<keyword evidence="2" id="KW-0479">Metal-binding</keyword>
<dbReference type="InterPro" id="IPR027806">
    <property type="entry name" value="HARBI1_dom"/>
</dbReference>
<sequence length="391" mass="44853">MPINTNAVFNRLQDQSIRDQSFLQASFIEYGDAATSVSERDEIPNNPIMDRFVADLSSEGIRSLTNFTISDLETVWSFVDDAMNSAWLEGRGRRSTTSPKDCFFMAMTVLKHYSSWDKHAADFGFKAPVRKACNACACGHRFSNYPYASYAVDMKFQPSLRPMGRFAEQKRYFTGKHGLYGCKIEAAVSPDGRCVAMSCSHPGSVRDFTILHSRQAIHKAKLEKTPDELLRPDHGELSTQYPESWACLVDMAYIGIGHVLRGIHPKRRPANGMLDADDLERNERISSDRVVVENFFGRVCALWKISYATFSWSEKNYDVIQRTAFSLTNFHLSLMPLRSDDETFYAYVMARYERMATEKKRKRAESQRRYRLNRQEQLALDHNNAGRLRFS</sequence>
<evidence type="ECO:0000256" key="2">
    <source>
        <dbReference type="ARBA" id="ARBA00022723"/>
    </source>
</evidence>
<dbReference type="Pfam" id="PF13359">
    <property type="entry name" value="DDE_Tnp_4"/>
    <property type="match status" value="1"/>
</dbReference>
<reference evidence="4" key="1">
    <citation type="submission" date="2013-12" db="EMBL/GenBank/DDBJ databases">
        <title>The Genome Sequence of Aphanomyces invadans NJM9701.</title>
        <authorList>
            <consortium name="The Broad Institute Genomics Platform"/>
            <person name="Russ C."/>
            <person name="Tyler B."/>
            <person name="van West P."/>
            <person name="Dieguez-Uribeondo J."/>
            <person name="Young S.K."/>
            <person name="Zeng Q."/>
            <person name="Gargeya S."/>
            <person name="Fitzgerald M."/>
            <person name="Abouelleil A."/>
            <person name="Alvarado L."/>
            <person name="Chapman S.B."/>
            <person name="Gainer-Dewar J."/>
            <person name="Goldberg J."/>
            <person name="Griggs A."/>
            <person name="Gujja S."/>
            <person name="Hansen M."/>
            <person name="Howarth C."/>
            <person name="Imamovic A."/>
            <person name="Ireland A."/>
            <person name="Larimer J."/>
            <person name="McCowan C."/>
            <person name="Murphy C."/>
            <person name="Pearson M."/>
            <person name="Poon T.W."/>
            <person name="Priest M."/>
            <person name="Roberts A."/>
            <person name="Saif S."/>
            <person name="Shea T."/>
            <person name="Sykes S."/>
            <person name="Wortman J."/>
            <person name="Nusbaum C."/>
            <person name="Birren B."/>
        </authorList>
    </citation>
    <scope>NUCLEOTIDE SEQUENCE [LARGE SCALE GENOMIC DNA]</scope>
    <source>
        <strain evidence="4">NJM9701</strain>
    </source>
</reference>
<dbReference type="AlphaFoldDB" id="A0A024T8F9"/>
<dbReference type="GeneID" id="20092346"/>
<feature type="domain" description="DDE Tnp4" evidence="3">
    <location>
        <begin position="166"/>
        <end position="329"/>
    </location>
</feature>
<accession>A0A024T8F9</accession>
<dbReference type="VEuPathDB" id="FungiDB:H310_15296"/>
<organism evidence="4">
    <name type="scientific">Aphanomyces invadans</name>
    <dbReference type="NCBI Taxonomy" id="157072"/>
    <lineage>
        <taxon>Eukaryota</taxon>
        <taxon>Sar</taxon>
        <taxon>Stramenopiles</taxon>
        <taxon>Oomycota</taxon>
        <taxon>Saprolegniomycetes</taxon>
        <taxon>Saprolegniales</taxon>
        <taxon>Verrucalvaceae</taxon>
        <taxon>Aphanomyces</taxon>
    </lineage>
</organism>
<evidence type="ECO:0000256" key="1">
    <source>
        <dbReference type="ARBA" id="ARBA00001968"/>
    </source>
</evidence>
<proteinExistence type="predicted"/>
<evidence type="ECO:0000259" key="3">
    <source>
        <dbReference type="Pfam" id="PF13359"/>
    </source>
</evidence>
<gene>
    <name evidence="4" type="ORF">H310_15296</name>
</gene>